<accession>A0A1Y5I0B2</accession>
<dbReference type="SUPFAM" id="SSF88697">
    <property type="entry name" value="PUA domain-like"/>
    <property type="match status" value="1"/>
</dbReference>
<dbReference type="Proteomes" id="UP000195557">
    <property type="component" value="Unassembled WGS sequence"/>
</dbReference>
<evidence type="ECO:0000313" key="1">
    <source>
        <dbReference type="EMBL" id="OUS42978.1"/>
    </source>
</evidence>
<dbReference type="EMBL" id="KZ155834">
    <property type="protein sequence ID" value="OUS43178.1"/>
    <property type="molecule type" value="Genomic_DNA"/>
</dbReference>
<dbReference type="EMBL" id="KZ155835">
    <property type="protein sequence ID" value="OUS42978.1"/>
    <property type="molecule type" value="Genomic_DNA"/>
</dbReference>
<evidence type="ECO:0000313" key="2">
    <source>
        <dbReference type="EMBL" id="OUS43178.1"/>
    </source>
</evidence>
<gene>
    <name evidence="2" type="ORF">BE221DRAFT_175863</name>
    <name evidence="1" type="ORF">BE221DRAFT_207975</name>
</gene>
<evidence type="ECO:0008006" key="3">
    <source>
        <dbReference type="Google" id="ProtNLM"/>
    </source>
</evidence>
<organism evidence="1">
    <name type="scientific">Ostreococcus tauri</name>
    <name type="common">Marine green alga</name>
    <dbReference type="NCBI Taxonomy" id="70448"/>
    <lineage>
        <taxon>Eukaryota</taxon>
        <taxon>Viridiplantae</taxon>
        <taxon>Chlorophyta</taxon>
        <taxon>Mamiellophyceae</taxon>
        <taxon>Mamiellales</taxon>
        <taxon>Bathycoccaceae</taxon>
        <taxon>Ostreococcus</taxon>
    </lineage>
</organism>
<dbReference type="InterPro" id="IPR015947">
    <property type="entry name" value="PUA-like_sf"/>
</dbReference>
<sequence>MTTTDDDALALEVQPPYAAMLVDGEKTMDVRAYASERAWRTPCRVWVVETSGGTHGRAVLGESWTSEDGEAMFNDEGDDGAGPRARVIGWIELGGTTEYRDGAAFDADAERHRVDESSAYYPDFKSGGTWYGWHVVRAARVDDAPAVVSQRRLFRSVHAIRFKA</sequence>
<reference evidence="1" key="1">
    <citation type="submission" date="2017-04" db="EMBL/GenBank/DDBJ databases">
        <title>Population genomics of picophytoplankton unveils novel chromosome hypervariability.</title>
        <authorList>
            <consortium name="DOE Joint Genome Institute"/>
            <person name="Blanc-Mathieu R."/>
            <person name="Krasovec M."/>
            <person name="Hebrard M."/>
            <person name="Yau S."/>
            <person name="Desgranges E."/>
            <person name="Martin J."/>
            <person name="Schackwitz W."/>
            <person name="Kuo A."/>
            <person name="Salin G."/>
            <person name="Donnadieu C."/>
            <person name="Desdevises Y."/>
            <person name="Sanchez-Ferandin S."/>
            <person name="Moreau H."/>
            <person name="Rivals E."/>
            <person name="Grigoriev I.V."/>
            <person name="Grimsley N."/>
            <person name="Eyre-Walker A."/>
            <person name="Piganeau G."/>
        </authorList>
    </citation>
    <scope>NUCLEOTIDE SEQUENCE [LARGE SCALE GENOMIC DNA]</scope>
    <source>
        <strain evidence="1">RCC 1115</strain>
    </source>
</reference>
<protein>
    <recommendedName>
        <fullName evidence="3">PUA-like domain</fullName>
    </recommendedName>
</protein>
<proteinExistence type="predicted"/>
<dbReference type="AlphaFoldDB" id="A0A1Y5I0B2"/>
<name>A0A1Y5I0B2_OSTTA</name>